<sequence>MTNLEEITSIAALLAATQWKWNQSSIEAILASMGWQQHDSLPYRDDYSGFKNFEASVYKEDHSPFQIEIDIEVYLDVDELDARQFENKIDEFKDKFFRTTEAIANSLGKPNFSDSFAASGFPDDQDAVYLTLWNLNTARLMLQLKNEGREIPIRLTLVVASISL</sequence>
<evidence type="ECO:0000313" key="1">
    <source>
        <dbReference type="EMBL" id="QDU06247.1"/>
    </source>
</evidence>
<dbReference type="RefSeq" id="WP_197999574.1">
    <property type="nucleotide sequence ID" value="NZ_CP036347.1"/>
</dbReference>
<evidence type="ECO:0000313" key="2">
    <source>
        <dbReference type="Proteomes" id="UP000320722"/>
    </source>
</evidence>
<accession>A0A517WLW6</accession>
<dbReference type="AlphaFoldDB" id="A0A517WLW6"/>
<name>A0A517WLW6_9PLAN</name>
<protein>
    <submittedName>
        <fullName evidence="1">Uncharacterized protein</fullName>
    </submittedName>
</protein>
<reference evidence="1 2" key="1">
    <citation type="submission" date="2019-02" db="EMBL/GenBank/DDBJ databases">
        <title>Deep-cultivation of Planctomycetes and their phenomic and genomic characterization uncovers novel biology.</title>
        <authorList>
            <person name="Wiegand S."/>
            <person name="Jogler M."/>
            <person name="Boedeker C."/>
            <person name="Pinto D."/>
            <person name="Vollmers J."/>
            <person name="Rivas-Marin E."/>
            <person name="Kohn T."/>
            <person name="Peeters S.H."/>
            <person name="Heuer A."/>
            <person name="Rast P."/>
            <person name="Oberbeckmann S."/>
            <person name="Bunk B."/>
            <person name="Jeske O."/>
            <person name="Meyerdierks A."/>
            <person name="Storesund J.E."/>
            <person name="Kallscheuer N."/>
            <person name="Luecker S."/>
            <person name="Lage O.M."/>
            <person name="Pohl T."/>
            <person name="Merkel B.J."/>
            <person name="Hornburger P."/>
            <person name="Mueller R.-W."/>
            <person name="Bruemmer F."/>
            <person name="Labrenz M."/>
            <person name="Spormann A.M."/>
            <person name="Op den Camp H."/>
            <person name="Overmann J."/>
            <person name="Amann R."/>
            <person name="Jetten M.S.M."/>
            <person name="Mascher T."/>
            <person name="Medema M.H."/>
            <person name="Devos D.P."/>
            <person name="Kaster A.-K."/>
            <person name="Ovreas L."/>
            <person name="Rohde M."/>
            <person name="Galperin M.Y."/>
            <person name="Jogler C."/>
        </authorList>
    </citation>
    <scope>NUCLEOTIDE SEQUENCE [LARGE SCALE GENOMIC DNA]</scope>
    <source>
        <strain evidence="1 2">V6</strain>
    </source>
</reference>
<proteinExistence type="predicted"/>
<gene>
    <name evidence="1" type="ORF">V6x_59990</name>
</gene>
<dbReference type="EMBL" id="CP036347">
    <property type="protein sequence ID" value="QDU06247.1"/>
    <property type="molecule type" value="Genomic_DNA"/>
</dbReference>
<dbReference type="Proteomes" id="UP000320722">
    <property type="component" value="Chromosome"/>
</dbReference>
<organism evidence="1 2">
    <name type="scientific">Gimesia chilikensis</name>
    <dbReference type="NCBI Taxonomy" id="2605989"/>
    <lineage>
        <taxon>Bacteria</taxon>
        <taxon>Pseudomonadati</taxon>
        <taxon>Planctomycetota</taxon>
        <taxon>Planctomycetia</taxon>
        <taxon>Planctomycetales</taxon>
        <taxon>Planctomycetaceae</taxon>
        <taxon>Gimesia</taxon>
    </lineage>
</organism>